<dbReference type="SUPFAM" id="SSF69322">
    <property type="entry name" value="Tricorn protease domain 2"/>
    <property type="match status" value="1"/>
</dbReference>
<keyword evidence="1" id="KW-1133">Transmembrane helix</keyword>
<name>A0A916YCY6_9BACT</name>
<proteinExistence type="predicted"/>
<dbReference type="EMBL" id="BMKK01000001">
    <property type="protein sequence ID" value="GGD40636.1"/>
    <property type="molecule type" value="Genomic_DNA"/>
</dbReference>
<evidence type="ECO:0000256" key="1">
    <source>
        <dbReference type="SAM" id="Phobius"/>
    </source>
</evidence>
<dbReference type="AlphaFoldDB" id="A0A916YCY6"/>
<organism evidence="2 3">
    <name type="scientific">Emticicia aquatilis</name>
    <dbReference type="NCBI Taxonomy" id="1537369"/>
    <lineage>
        <taxon>Bacteria</taxon>
        <taxon>Pseudomonadati</taxon>
        <taxon>Bacteroidota</taxon>
        <taxon>Cytophagia</taxon>
        <taxon>Cytophagales</taxon>
        <taxon>Leadbetterellaceae</taxon>
        <taxon>Emticicia</taxon>
    </lineage>
</organism>
<feature type="transmembrane region" description="Helical" evidence="1">
    <location>
        <begin position="7"/>
        <end position="26"/>
    </location>
</feature>
<evidence type="ECO:0008006" key="4">
    <source>
        <dbReference type="Google" id="ProtNLM"/>
    </source>
</evidence>
<gene>
    <name evidence="2" type="ORF">GCM10011514_00880</name>
</gene>
<accession>A0A916YCY6</accession>
<keyword evidence="3" id="KW-1185">Reference proteome</keyword>
<keyword evidence="1" id="KW-0472">Membrane</keyword>
<protein>
    <recommendedName>
        <fullName evidence="4">DUF3352 domain-containing protein</fullName>
    </recommendedName>
</protein>
<evidence type="ECO:0000313" key="3">
    <source>
        <dbReference type="Proteomes" id="UP000609064"/>
    </source>
</evidence>
<comment type="caution">
    <text evidence="2">The sequence shown here is derived from an EMBL/GenBank/DDBJ whole genome shotgun (WGS) entry which is preliminary data.</text>
</comment>
<sequence>MLKARQLWYLNAILLVVALFIAYQIWFAPRKDAWNFVPDSTFLVVESSEIQQSLYSKTDPTQLADIPFFYDALVQLKKVGENIDNQDIAKKFFEKKLITYSLHRENKKNLEYIIYIPAGNFGDEAFLNNLLVPDATKRKVYGRNYKGLRINELYDVNSRPIFNFFVHDDFLICSASKVLLEEVANRIKSGVAIERVPFKESRKGTAHIYFKSKSLQDVADILPSQLSPNLIEFFGNITPRNPDIVFEKQKLPNIISAYIYSKGKNAIPFLGIFARQKPQPFACTGLIPENTAITIRLSFKNKLLLAQEFNTYMKNEEPELVAEKDSVNRLLNANINSFYSILKDEIVLCEMETSSDEPSKKILLIKTEDSAEALNLFDDLATNAEKISSYFKSQPFTYLNNYVRKIDVSQLPAMLFGSVFKGFSDCYYTQKDDYIILASDDDAMREYLNNLNTGQTWAKSSIYRDFIAKLSPQSQVTAIISPQRVWNNIYYSLPKKWQASTVKHEVRVKDLRFIAIENFVINSTFGTKFLIEKVPQTQKAAVVNKLFLQDSLVVNSPLAGIPNIIKNPVNAADEIIIQQADSHLKLLSNTAKEINAIPVGQAINTNYLLPTDYFQDGLLHYLTTTVTDLVVLSRDNTKGIVASSPELSLDGGVKALAANETKIYVVDASGAIYIINEETQKVSKIKTPTQLGSIVQIQPVKYKNNPYLAVLQKDGTLNVFYEQGPNLSGFPKVPLTARPVGMIVEEDGNKNSVITLLSEIGEIKKVDMFGNSITDANIQLERPDKGTVFELLFDQNRKDWLVVRRTPTSMVIFNKQGASVIKIESTNFMKSQLKYFDLGNDLRVISIFDGKNNTFFDLKGKTIGDKPLPASALPALSYAEAYNKLYIYNPNKTKFEVWTVKLK</sequence>
<keyword evidence="1" id="KW-0812">Transmembrane</keyword>
<dbReference type="Proteomes" id="UP000609064">
    <property type="component" value="Unassembled WGS sequence"/>
</dbReference>
<reference evidence="2" key="1">
    <citation type="journal article" date="2014" name="Int. J. Syst. Evol. Microbiol.">
        <title>Complete genome sequence of Corynebacterium casei LMG S-19264T (=DSM 44701T), isolated from a smear-ripened cheese.</title>
        <authorList>
            <consortium name="US DOE Joint Genome Institute (JGI-PGF)"/>
            <person name="Walter F."/>
            <person name="Albersmeier A."/>
            <person name="Kalinowski J."/>
            <person name="Ruckert C."/>
        </authorList>
    </citation>
    <scope>NUCLEOTIDE SEQUENCE</scope>
    <source>
        <strain evidence="2">CGMCC 1.15958</strain>
    </source>
</reference>
<reference evidence="2" key="2">
    <citation type="submission" date="2020-09" db="EMBL/GenBank/DDBJ databases">
        <authorList>
            <person name="Sun Q."/>
            <person name="Zhou Y."/>
        </authorList>
    </citation>
    <scope>NUCLEOTIDE SEQUENCE</scope>
    <source>
        <strain evidence="2">CGMCC 1.15958</strain>
    </source>
</reference>
<dbReference type="RefSeq" id="WP_188763542.1">
    <property type="nucleotide sequence ID" value="NZ_BMKK01000001.1"/>
</dbReference>
<evidence type="ECO:0000313" key="2">
    <source>
        <dbReference type="EMBL" id="GGD40636.1"/>
    </source>
</evidence>